<dbReference type="InterPro" id="IPR017871">
    <property type="entry name" value="ABC_transporter-like_CS"/>
</dbReference>
<dbReference type="InterPro" id="IPR003439">
    <property type="entry name" value="ABC_transporter-like_ATP-bd"/>
</dbReference>
<accession>A0ABS4KKF1</accession>
<keyword evidence="6" id="KW-1185">Reference proteome</keyword>
<name>A0ABS4KKF1_9FIRM</name>
<dbReference type="InterPro" id="IPR003593">
    <property type="entry name" value="AAA+_ATPase"/>
</dbReference>
<dbReference type="SUPFAM" id="SSF52540">
    <property type="entry name" value="P-loop containing nucleoside triphosphate hydrolases"/>
    <property type="match status" value="1"/>
</dbReference>
<dbReference type="PROSITE" id="PS50893">
    <property type="entry name" value="ABC_TRANSPORTER_2"/>
    <property type="match status" value="1"/>
</dbReference>
<proteinExistence type="predicted"/>
<evidence type="ECO:0000259" key="4">
    <source>
        <dbReference type="PROSITE" id="PS50893"/>
    </source>
</evidence>
<evidence type="ECO:0000256" key="1">
    <source>
        <dbReference type="ARBA" id="ARBA00022448"/>
    </source>
</evidence>
<dbReference type="PROSITE" id="PS00211">
    <property type="entry name" value="ABC_TRANSPORTER_1"/>
    <property type="match status" value="1"/>
</dbReference>
<reference evidence="5 6" key="1">
    <citation type="submission" date="2021-03" db="EMBL/GenBank/DDBJ databases">
        <title>Genomic Encyclopedia of Type Strains, Phase IV (KMG-IV): sequencing the most valuable type-strain genomes for metagenomic binning, comparative biology and taxonomic classification.</title>
        <authorList>
            <person name="Goeker M."/>
        </authorList>
    </citation>
    <scope>NUCLEOTIDE SEQUENCE [LARGE SCALE GENOMIC DNA]</scope>
    <source>
        <strain evidence="5 6">DSM 27512</strain>
    </source>
</reference>
<dbReference type="RefSeq" id="WP_209661312.1">
    <property type="nucleotide sequence ID" value="NZ_JAGGLI010000024.1"/>
</dbReference>
<gene>
    <name evidence="5" type="ORF">J2Z35_002059</name>
</gene>
<dbReference type="Proteomes" id="UP001314903">
    <property type="component" value="Unassembled WGS sequence"/>
</dbReference>
<keyword evidence="1" id="KW-0813">Transport</keyword>
<evidence type="ECO:0000313" key="6">
    <source>
        <dbReference type="Proteomes" id="UP001314903"/>
    </source>
</evidence>
<dbReference type="PANTHER" id="PTHR42781">
    <property type="entry name" value="SPERMIDINE/PUTRESCINE IMPORT ATP-BINDING PROTEIN POTA"/>
    <property type="match status" value="1"/>
</dbReference>
<dbReference type="InterPro" id="IPR027417">
    <property type="entry name" value="P-loop_NTPase"/>
</dbReference>
<evidence type="ECO:0000256" key="3">
    <source>
        <dbReference type="ARBA" id="ARBA00022840"/>
    </source>
</evidence>
<keyword evidence="2" id="KW-0547">Nucleotide-binding</keyword>
<dbReference type="SMART" id="SM00382">
    <property type="entry name" value="AAA"/>
    <property type="match status" value="1"/>
</dbReference>
<dbReference type="EMBL" id="JAGGLI010000024">
    <property type="protein sequence ID" value="MBP2028258.1"/>
    <property type="molecule type" value="Genomic_DNA"/>
</dbReference>
<sequence>MPVIEFEGVNKSYGENEVLKDFSIKVEEGEFLVLLGPSGCGKTTILRMINGLLSPDSGNIIIKEKSIKDWNLIELRRQIGYVIQQIGLLPHLNIEDNITYVLNLIKTPKNRQKERARELIEIVGMDKSFLHRYPKELSGGQQQRVGVARALAADPQIILMDEPFGAVDEITRRNLQEEIISIHKLLKKTIIFVTHDIEEAIKLGSRIVLLNEGKIERNEKKKDFVLSEGRSEYANHFFQSKDFMAYLNILKIKDIIPREDAPRDTLQNKLASIYDDASVLEGIQKCIELGEENIPVIDKGENIVGVFSLKKLYSNIV</sequence>
<evidence type="ECO:0000256" key="2">
    <source>
        <dbReference type="ARBA" id="ARBA00022741"/>
    </source>
</evidence>
<dbReference type="InterPro" id="IPR050093">
    <property type="entry name" value="ABC_SmlMolc_Importer"/>
</dbReference>
<evidence type="ECO:0000313" key="5">
    <source>
        <dbReference type="EMBL" id="MBP2028258.1"/>
    </source>
</evidence>
<organism evidence="5 6">
    <name type="scientific">Acetoanaerobium pronyense</name>
    <dbReference type="NCBI Taxonomy" id="1482736"/>
    <lineage>
        <taxon>Bacteria</taxon>
        <taxon>Bacillati</taxon>
        <taxon>Bacillota</taxon>
        <taxon>Clostridia</taxon>
        <taxon>Peptostreptococcales</taxon>
        <taxon>Filifactoraceae</taxon>
        <taxon>Acetoanaerobium</taxon>
    </lineage>
</organism>
<comment type="caution">
    <text evidence="5">The sequence shown here is derived from an EMBL/GenBank/DDBJ whole genome shotgun (WGS) entry which is preliminary data.</text>
</comment>
<protein>
    <submittedName>
        <fullName evidence="5">Osmoprotectant transport system ATP-binding protein</fullName>
    </submittedName>
</protein>
<dbReference type="Gene3D" id="3.40.50.300">
    <property type="entry name" value="P-loop containing nucleotide triphosphate hydrolases"/>
    <property type="match status" value="1"/>
</dbReference>
<dbReference type="GO" id="GO:0005524">
    <property type="term" value="F:ATP binding"/>
    <property type="evidence" value="ECO:0007669"/>
    <property type="project" value="UniProtKB-KW"/>
</dbReference>
<dbReference type="PANTHER" id="PTHR42781:SF8">
    <property type="entry name" value="BICARBONATE TRANSPORT ATP-BINDING PROTEIN CMPC"/>
    <property type="match status" value="1"/>
</dbReference>
<keyword evidence="3 5" id="KW-0067">ATP-binding</keyword>
<feature type="domain" description="ABC transporter" evidence="4">
    <location>
        <begin position="4"/>
        <end position="237"/>
    </location>
</feature>
<dbReference type="Pfam" id="PF00005">
    <property type="entry name" value="ABC_tran"/>
    <property type="match status" value="1"/>
</dbReference>